<organism evidence="2 3">
    <name type="scientific">Protopolystoma xenopodis</name>
    <dbReference type="NCBI Taxonomy" id="117903"/>
    <lineage>
        <taxon>Eukaryota</taxon>
        <taxon>Metazoa</taxon>
        <taxon>Spiralia</taxon>
        <taxon>Lophotrochozoa</taxon>
        <taxon>Platyhelminthes</taxon>
        <taxon>Monogenea</taxon>
        <taxon>Polyopisthocotylea</taxon>
        <taxon>Polystomatidea</taxon>
        <taxon>Polystomatidae</taxon>
        <taxon>Protopolystoma</taxon>
    </lineage>
</organism>
<dbReference type="EMBL" id="CAAALY010076525">
    <property type="protein sequence ID" value="VEL25840.1"/>
    <property type="molecule type" value="Genomic_DNA"/>
</dbReference>
<sequence>MKDRLANASWTRFKGPSEPSPLSYVAQHHDRRRRATWKCKFPQLTRHSQNCETLDISPGFTISASRPRRKSGGSTCLCQSSALTLPKDWTGSSNSAGLILSPEWVPADWRLSEGAKPRRKYNLKSSHLVRTNRLNSSN</sequence>
<evidence type="ECO:0000313" key="2">
    <source>
        <dbReference type="EMBL" id="VEL25840.1"/>
    </source>
</evidence>
<evidence type="ECO:0000256" key="1">
    <source>
        <dbReference type="SAM" id="MobiDB-lite"/>
    </source>
</evidence>
<feature type="region of interest" description="Disordered" evidence="1">
    <location>
        <begin position="1"/>
        <end position="23"/>
    </location>
</feature>
<reference evidence="2" key="1">
    <citation type="submission" date="2018-11" db="EMBL/GenBank/DDBJ databases">
        <authorList>
            <consortium name="Pathogen Informatics"/>
        </authorList>
    </citation>
    <scope>NUCLEOTIDE SEQUENCE</scope>
</reference>
<comment type="caution">
    <text evidence="2">The sequence shown here is derived from an EMBL/GenBank/DDBJ whole genome shotgun (WGS) entry which is preliminary data.</text>
</comment>
<accession>A0A3S5AQF5</accession>
<protein>
    <submittedName>
        <fullName evidence="2">Uncharacterized protein</fullName>
    </submittedName>
</protein>
<name>A0A3S5AQF5_9PLAT</name>
<dbReference type="AlphaFoldDB" id="A0A3S5AQF5"/>
<evidence type="ECO:0000313" key="3">
    <source>
        <dbReference type="Proteomes" id="UP000784294"/>
    </source>
</evidence>
<proteinExistence type="predicted"/>
<dbReference type="Proteomes" id="UP000784294">
    <property type="component" value="Unassembled WGS sequence"/>
</dbReference>
<gene>
    <name evidence="2" type="ORF">PXEA_LOCUS19280</name>
</gene>
<keyword evidence="3" id="KW-1185">Reference proteome</keyword>